<dbReference type="AlphaFoldDB" id="A0A8J2WTF6"/>
<accession>A0A8J2WTF6</accession>
<keyword evidence="2" id="KW-0812">Transmembrane</keyword>
<evidence type="ECO:0000313" key="4">
    <source>
        <dbReference type="Proteomes" id="UP000789595"/>
    </source>
</evidence>
<dbReference type="Proteomes" id="UP000789595">
    <property type="component" value="Unassembled WGS sequence"/>
</dbReference>
<sequence length="301" mass="31945">MSALDEESTLLRGNAAPKYRTNLIVGALAAASFMFGVGVATTLDRNAARATRLDIAAQAGIVVEDYVPTVTDKAGDYINDPSSIPVEDVVDTVQPIVEKVIDNFDPDDVPSWVEPIVKTVNGIVGWINGLLSGNGGEPGWDEDDETNAKVLCPGTTLGDDPSSSDYCDCMGDCTDPERSAWCSCSEAQLCCAIPETKDDDTTDDTSGTGGESDDMSGMSAGDDTAVMAMASPSLRSAAARRSRRPRFRFSAMRGKTKAVESFRAHGWNASAASAAHAKLRRAIIFLLALKCHHGSPHRPEN</sequence>
<evidence type="ECO:0000256" key="2">
    <source>
        <dbReference type="SAM" id="Phobius"/>
    </source>
</evidence>
<evidence type="ECO:0000256" key="1">
    <source>
        <dbReference type="SAM" id="MobiDB-lite"/>
    </source>
</evidence>
<feature type="transmembrane region" description="Helical" evidence="2">
    <location>
        <begin position="23"/>
        <end position="43"/>
    </location>
</feature>
<dbReference type="EMBL" id="CAKKNE010000006">
    <property type="protein sequence ID" value="CAH0380166.1"/>
    <property type="molecule type" value="Genomic_DNA"/>
</dbReference>
<keyword evidence="4" id="KW-1185">Reference proteome</keyword>
<keyword evidence="2" id="KW-0472">Membrane</keyword>
<proteinExistence type="predicted"/>
<evidence type="ECO:0000313" key="3">
    <source>
        <dbReference type="EMBL" id="CAH0380166.1"/>
    </source>
</evidence>
<organism evidence="3 4">
    <name type="scientific">Pelagomonas calceolata</name>
    <dbReference type="NCBI Taxonomy" id="35677"/>
    <lineage>
        <taxon>Eukaryota</taxon>
        <taxon>Sar</taxon>
        <taxon>Stramenopiles</taxon>
        <taxon>Ochrophyta</taxon>
        <taxon>Pelagophyceae</taxon>
        <taxon>Pelagomonadales</taxon>
        <taxon>Pelagomonadaceae</taxon>
        <taxon>Pelagomonas</taxon>
    </lineage>
</organism>
<feature type="region of interest" description="Disordered" evidence="1">
    <location>
        <begin position="196"/>
        <end position="221"/>
    </location>
</feature>
<gene>
    <name evidence="3" type="ORF">PECAL_6P18070</name>
</gene>
<reference evidence="3" key="1">
    <citation type="submission" date="2021-11" db="EMBL/GenBank/DDBJ databases">
        <authorList>
            <consortium name="Genoscope - CEA"/>
            <person name="William W."/>
        </authorList>
    </citation>
    <scope>NUCLEOTIDE SEQUENCE</scope>
</reference>
<protein>
    <submittedName>
        <fullName evidence="3">Uncharacterized protein</fullName>
    </submittedName>
</protein>
<keyword evidence="2" id="KW-1133">Transmembrane helix</keyword>
<name>A0A8J2WTF6_9STRA</name>
<comment type="caution">
    <text evidence="3">The sequence shown here is derived from an EMBL/GenBank/DDBJ whole genome shotgun (WGS) entry which is preliminary data.</text>
</comment>